<name>A0A1W1D1T6_9ZZZZ</name>
<dbReference type="PROSITE" id="PS51257">
    <property type="entry name" value="PROKAR_LIPOPROTEIN"/>
    <property type="match status" value="1"/>
</dbReference>
<organism evidence="1">
    <name type="scientific">hydrothermal vent metagenome</name>
    <dbReference type="NCBI Taxonomy" id="652676"/>
    <lineage>
        <taxon>unclassified sequences</taxon>
        <taxon>metagenomes</taxon>
        <taxon>ecological metagenomes</taxon>
    </lineage>
</organism>
<proteinExistence type="predicted"/>
<sequence length="154" mass="18150">MRYFFFLFFIIFSGCSTKDYTQNQSKLIIIKSPKIKFSDLGYIRNNNKDIKLELFIAGRAIEDITIHHLICVKNGCMSKSNFNKEYLYFAYPSDILQNILLGKEIYGGKNKVKKNGGFEQRIHLVDVDIVYKVYPHTIFFKDKKNRIIFKIKDI</sequence>
<reference evidence="1" key="1">
    <citation type="submission" date="2016-10" db="EMBL/GenBank/DDBJ databases">
        <authorList>
            <person name="de Groot N.N."/>
        </authorList>
    </citation>
    <scope>NUCLEOTIDE SEQUENCE</scope>
</reference>
<dbReference type="AlphaFoldDB" id="A0A1W1D1T6"/>
<accession>A0A1W1D1T6</accession>
<protein>
    <submittedName>
        <fullName evidence="1">Putative lipoprotein</fullName>
    </submittedName>
</protein>
<dbReference type="EMBL" id="FPHP01000002">
    <property type="protein sequence ID" value="SFV74589.1"/>
    <property type="molecule type" value="Genomic_DNA"/>
</dbReference>
<evidence type="ECO:0000313" key="1">
    <source>
        <dbReference type="EMBL" id="SFV74589.1"/>
    </source>
</evidence>
<keyword evidence="1" id="KW-0449">Lipoprotein</keyword>
<gene>
    <name evidence="1" type="ORF">MNB_SM-3-480</name>
</gene>